<comment type="caution">
    <text evidence="13">The sequence shown here is derived from an EMBL/GenBank/DDBJ whole genome shotgun (WGS) entry which is preliminary data.</text>
</comment>
<accession>A0A1F7YMN1</accession>
<keyword evidence="7 11" id="KW-0472">Membrane</keyword>
<organism evidence="13 14">
    <name type="scientific">Candidatus Woesebacteria bacterium RIFCSPHIGHO2_01_FULL_41_10</name>
    <dbReference type="NCBI Taxonomy" id="1802500"/>
    <lineage>
        <taxon>Bacteria</taxon>
        <taxon>Candidatus Woeseibacteriota</taxon>
    </lineage>
</organism>
<reference evidence="13 14" key="1">
    <citation type="journal article" date="2016" name="Nat. Commun.">
        <title>Thousands of microbial genomes shed light on interconnected biogeochemical processes in an aquifer system.</title>
        <authorList>
            <person name="Anantharaman K."/>
            <person name="Brown C.T."/>
            <person name="Hug L.A."/>
            <person name="Sharon I."/>
            <person name="Castelle C.J."/>
            <person name="Probst A.J."/>
            <person name="Thomas B.C."/>
            <person name="Singh A."/>
            <person name="Wilkins M.J."/>
            <person name="Karaoz U."/>
            <person name="Brodie E.L."/>
            <person name="Williams K.H."/>
            <person name="Hubbard S.S."/>
            <person name="Banfield J.F."/>
        </authorList>
    </citation>
    <scope>NUCLEOTIDE SEQUENCE [LARGE SCALE GENOMIC DNA]</scope>
</reference>
<evidence type="ECO:0000256" key="10">
    <source>
        <dbReference type="SAM" id="MobiDB-lite"/>
    </source>
</evidence>
<evidence type="ECO:0000313" key="14">
    <source>
        <dbReference type="Proteomes" id="UP000177263"/>
    </source>
</evidence>
<keyword evidence="2" id="KW-0813">Transport</keyword>
<dbReference type="InterPro" id="IPR047196">
    <property type="entry name" value="YidC_ALB_C"/>
</dbReference>
<evidence type="ECO:0000256" key="8">
    <source>
        <dbReference type="ARBA" id="ARBA00023186"/>
    </source>
</evidence>
<dbReference type="PANTHER" id="PTHR12428">
    <property type="entry name" value="OXA1"/>
    <property type="match status" value="1"/>
</dbReference>
<feature type="transmembrane region" description="Helical" evidence="11">
    <location>
        <begin position="164"/>
        <end position="185"/>
    </location>
</feature>
<dbReference type="CDD" id="cd20070">
    <property type="entry name" value="5TM_YidC_Alb3"/>
    <property type="match status" value="1"/>
</dbReference>
<dbReference type="GO" id="GO:0015031">
    <property type="term" value="P:protein transport"/>
    <property type="evidence" value="ECO:0007669"/>
    <property type="project" value="UniProtKB-KW"/>
</dbReference>
<dbReference type="GO" id="GO:0005886">
    <property type="term" value="C:plasma membrane"/>
    <property type="evidence" value="ECO:0007669"/>
    <property type="project" value="UniProtKB-SubCell"/>
</dbReference>
<evidence type="ECO:0000256" key="11">
    <source>
        <dbReference type="SAM" id="Phobius"/>
    </source>
</evidence>
<protein>
    <recommendedName>
        <fullName evidence="12">Membrane insertase YidC/Oxa/ALB C-terminal domain-containing protein</fullName>
    </recommendedName>
</protein>
<dbReference type="PANTHER" id="PTHR12428:SF65">
    <property type="entry name" value="CYTOCHROME C OXIDASE ASSEMBLY PROTEIN COX18, MITOCHONDRIAL"/>
    <property type="match status" value="1"/>
</dbReference>
<keyword evidence="5" id="KW-0653">Protein transport</keyword>
<evidence type="ECO:0000256" key="4">
    <source>
        <dbReference type="ARBA" id="ARBA00022692"/>
    </source>
</evidence>
<dbReference type="GO" id="GO:0032977">
    <property type="term" value="F:membrane insertase activity"/>
    <property type="evidence" value="ECO:0007669"/>
    <property type="project" value="InterPro"/>
</dbReference>
<feature type="domain" description="Membrane insertase YidC/Oxa/ALB C-terminal" evidence="12">
    <location>
        <begin position="28"/>
        <end position="249"/>
    </location>
</feature>
<name>A0A1F7YMN1_9BACT</name>
<evidence type="ECO:0000256" key="7">
    <source>
        <dbReference type="ARBA" id="ARBA00023136"/>
    </source>
</evidence>
<dbReference type="NCBIfam" id="TIGR03592">
    <property type="entry name" value="yidC_oxa1_cterm"/>
    <property type="match status" value="1"/>
</dbReference>
<evidence type="ECO:0000259" key="12">
    <source>
        <dbReference type="Pfam" id="PF02096"/>
    </source>
</evidence>
<dbReference type="STRING" id="1802500.A2801_01725"/>
<evidence type="ECO:0000256" key="2">
    <source>
        <dbReference type="ARBA" id="ARBA00022448"/>
    </source>
</evidence>
<comment type="similarity">
    <text evidence="9">Belongs to the OXA1/ALB3/YidC family.</text>
</comment>
<keyword evidence="8" id="KW-0143">Chaperone</keyword>
<feature type="region of interest" description="Disordered" evidence="10">
    <location>
        <begin position="275"/>
        <end position="296"/>
    </location>
</feature>
<dbReference type="EMBL" id="MGGM01000027">
    <property type="protein sequence ID" value="OGM28586.1"/>
    <property type="molecule type" value="Genomic_DNA"/>
</dbReference>
<feature type="transmembrane region" description="Helical" evidence="11">
    <location>
        <begin position="96"/>
        <end position="117"/>
    </location>
</feature>
<gene>
    <name evidence="13" type="ORF">A2801_01725</name>
</gene>
<evidence type="ECO:0000256" key="1">
    <source>
        <dbReference type="ARBA" id="ARBA00004651"/>
    </source>
</evidence>
<dbReference type="GO" id="GO:0051205">
    <property type="term" value="P:protein insertion into membrane"/>
    <property type="evidence" value="ECO:0007669"/>
    <property type="project" value="TreeGrafter"/>
</dbReference>
<sequence length="296" mass="33078">MNIFTLLFTQPLANGLILFYNILGQNLGLAIIGFSLALRFALSPLTKPYMDSMKRIKQYQPELEKIKRRHKGDRKKAMEAQAEFYKQKGINPSSGCIPYLLQIVILIALFNLFRHVLIDGNVVGMFNELLYPPLRLAEGSSINTQFLFLDITKPDVFRIEGLPFPIPGVIVILAAALQFLSAKIAMPYVEQERKVAKATETPVDDFQTSMQSSMIYTFPLMTLFIGVGFPSGLALYWLMFSLFQAVQQYRSSGLGGLTPWARKLGITGKSTNGLLQLPDSDGKKANKKGRSSRARS</sequence>
<feature type="transmembrane region" description="Helical" evidence="11">
    <location>
        <begin position="215"/>
        <end position="239"/>
    </location>
</feature>
<evidence type="ECO:0000256" key="6">
    <source>
        <dbReference type="ARBA" id="ARBA00022989"/>
    </source>
</evidence>
<comment type="subcellular location">
    <subcellularLocation>
        <location evidence="1">Cell membrane</location>
        <topology evidence="1">Multi-pass membrane protein</topology>
    </subcellularLocation>
    <subcellularLocation>
        <location evidence="9">Membrane</location>
        <topology evidence="9">Multi-pass membrane protein</topology>
    </subcellularLocation>
</comment>
<keyword evidence="4 9" id="KW-0812">Transmembrane</keyword>
<evidence type="ECO:0000256" key="3">
    <source>
        <dbReference type="ARBA" id="ARBA00022475"/>
    </source>
</evidence>
<keyword evidence="6 11" id="KW-1133">Transmembrane helix</keyword>
<evidence type="ECO:0000256" key="5">
    <source>
        <dbReference type="ARBA" id="ARBA00022927"/>
    </source>
</evidence>
<feature type="compositionally biased region" description="Basic residues" evidence="10">
    <location>
        <begin position="285"/>
        <end position="296"/>
    </location>
</feature>
<dbReference type="InterPro" id="IPR028055">
    <property type="entry name" value="YidC/Oxa/ALB_C"/>
</dbReference>
<dbReference type="Pfam" id="PF02096">
    <property type="entry name" value="60KD_IMP"/>
    <property type="match status" value="1"/>
</dbReference>
<dbReference type="Proteomes" id="UP000177263">
    <property type="component" value="Unassembled WGS sequence"/>
</dbReference>
<evidence type="ECO:0000256" key="9">
    <source>
        <dbReference type="RuleBase" id="RU003945"/>
    </source>
</evidence>
<keyword evidence="3" id="KW-1003">Cell membrane</keyword>
<feature type="transmembrane region" description="Helical" evidence="11">
    <location>
        <begin position="25"/>
        <end position="45"/>
    </location>
</feature>
<proteinExistence type="inferred from homology"/>
<dbReference type="InterPro" id="IPR001708">
    <property type="entry name" value="YidC/ALB3/OXA1/COX18"/>
</dbReference>
<evidence type="ECO:0000313" key="13">
    <source>
        <dbReference type="EMBL" id="OGM28586.1"/>
    </source>
</evidence>
<dbReference type="AlphaFoldDB" id="A0A1F7YMN1"/>